<gene>
    <name evidence="1" type="ORF">BDD14_2267</name>
</gene>
<dbReference type="NCBIfam" id="NF047593">
    <property type="entry name" value="IS66_ISAeme5_TnpA"/>
    <property type="match status" value="1"/>
</dbReference>
<dbReference type="GO" id="GO:0006313">
    <property type="term" value="P:DNA transposition"/>
    <property type="evidence" value="ECO:0007669"/>
    <property type="project" value="InterPro"/>
</dbReference>
<evidence type="ECO:0000313" key="1">
    <source>
        <dbReference type="EMBL" id="RZU40787.1"/>
    </source>
</evidence>
<organism evidence="1 2">
    <name type="scientific">Edaphobacter modestus</name>
    <dbReference type="NCBI Taxonomy" id="388466"/>
    <lineage>
        <taxon>Bacteria</taxon>
        <taxon>Pseudomonadati</taxon>
        <taxon>Acidobacteriota</taxon>
        <taxon>Terriglobia</taxon>
        <taxon>Terriglobales</taxon>
        <taxon>Acidobacteriaceae</taxon>
        <taxon>Edaphobacter</taxon>
    </lineage>
</organism>
<dbReference type="OrthoDB" id="122077at2"/>
<dbReference type="GO" id="GO:0004803">
    <property type="term" value="F:transposase activity"/>
    <property type="evidence" value="ECO:0007669"/>
    <property type="project" value="InterPro"/>
</dbReference>
<dbReference type="AlphaFoldDB" id="A0A4Q7YSR5"/>
<reference evidence="1 2" key="1">
    <citation type="submission" date="2019-02" db="EMBL/GenBank/DDBJ databases">
        <title>Genomic Encyclopedia of Archaeal and Bacterial Type Strains, Phase II (KMG-II): from individual species to whole genera.</title>
        <authorList>
            <person name="Goeker M."/>
        </authorList>
    </citation>
    <scope>NUCLEOTIDE SEQUENCE [LARGE SCALE GENOMIC DNA]</scope>
    <source>
        <strain evidence="1 2">DSM 18101</strain>
    </source>
</reference>
<accession>A0A4Q7YSR5</accession>
<keyword evidence="2" id="KW-1185">Reference proteome</keyword>
<dbReference type="RefSeq" id="WP_130418807.1">
    <property type="nucleotide sequence ID" value="NZ_SHKW01000001.1"/>
</dbReference>
<dbReference type="EMBL" id="SHKW01000001">
    <property type="protein sequence ID" value="RZU40787.1"/>
    <property type="molecule type" value="Genomic_DNA"/>
</dbReference>
<proteinExistence type="predicted"/>
<dbReference type="Proteomes" id="UP000292958">
    <property type="component" value="Unassembled WGS sequence"/>
</dbReference>
<protein>
    <submittedName>
        <fullName evidence="1">Transposase</fullName>
    </submittedName>
</protein>
<sequence length="111" mass="12470">MGRYKEEDVSRWSGRVSEQAASGKSVAAFCREHGLRDWQIYEWKKRLRQSEATSFVAVEVAVPAASASSSPVSVQMVGIELRHRRGWSLIVEPGFDAAHLHRLLSVLEMES</sequence>
<comment type="caution">
    <text evidence="1">The sequence shown here is derived from an EMBL/GenBank/DDBJ whole genome shotgun (WGS) entry which is preliminary data.</text>
</comment>
<dbReference type="GO" id="GO:0003677">
    <property type="term" value="F:DNA binding"/>
    <property type="evidence" value="ECO:0007669"/>
    <property type="project" value="InterPro"/>
</dbReference>
<name>A0A4Q7YSR5_9BACT</name>
<evidence type="ECO:0000313" key="2">
    <source>
        <dbReference type="Proteomes" id="UP000292958"/>
    </source>
</evidence>